<keyword evidence="2" id="KW-1185">Reference proteome</keyword>
<reference evidence="1 2" key="1">
    <citation type="submission" date="2019-08" db="EMBL/GenBank/DDBJ databases">
        <title>Paraburkholderia sp. DCY113.</title>
        <authorList>
            <person name="Kang J."/>
        </authorList>
    </citation>
    <scope>NUCLEOTIDE SEQUENCE [LARGE SCALE GENOMIC DNA]</scope>
    <source>
        <strain evidence="1 2">DCY113</strain>
    </source>
</reference>
<dbReference type="PANTHER" id="PTHR38460">
    <property type="entry name" value="TAUTOMERASE YOLI-RELATED"/>
    <property type="match status" value="1"/>
</dbReference>
<dbReference type="AlphaFoldDB" id="A0A5B0H3G3"/>
<gene>
    <name evidence="1" type="ORF">FVF58_20250</name>
</gene>
<dbReference type="Pfam" id="PF14552">
    <property type="entry name" value="Tautomerase_2"/>
    <property type="match status" value="1"/>
</dbReference>
<dbReference type="InterPro" id="IPR014347">
    <property type="entry name" value="Tautomerase/MIF_sf"/>
</dbReference>
<proteinExistence type="predicted"/>
<name>A0A5B0H3G3_9BURK</name>
<dbReference type="EMBL" id="VTUZ01000013">
    <property type="protein sequence ID" value="KAA1009650.1"/>
    <property type="molecule type" value="Genomic_DNA"/>
</dbReference>
<dbReference type="InterPro" id="IPR037479">
    <property type="entry name" value="Tauto_MSAD"/>
</dbReference>
<dbReference type="Proteomes" id="UP000325273">
    <property type="component" value="Unassembled WGS sequence"/>
</dbReference>
<dbReference type="PANTHER" id="PTHR38460:SF1">
    <property type="entry name" value="TAUTOMERASE YOLI-RELATED"/>
    <property type="match status" value="1"/>
</dbReference>
<dbReference type="Gene3D" id="3.30.429.10">
    <property type="entry name" value="Macrophage Migration Inhibitory Factor"/>
    <property type="match status" value="1"/>
</dbReference>
<accession>A0A5B0H3G3</accession>
<comment type="caution">
    <text evidence="1">The sequence shown here is derived from an EMBL/GenBank/DDBJ whole genome shotgun (WGS) entry which is preliminary data.</text>
</comment>
<organism evidence="1 2">
    <name type="scientific">Paraburkholderia panacisoli</name>
    <dbReference type="NCBI Taxonomy" id="2603818"/>
    <lineage>
        <taxon>Bacteria</taxon>
        <taxon>Pseudomonadati</taxon>
        <taxon>Pseudomonadota</taxon>
        <taxon>Betaproteobacteria</taxon>
        <taxon>Burkholderiales</taxon>
        <taxon>Burkholderiaceae</taxon>
        <taxon>Paraburkholderia</taxon>
    </lineage>
</organism>
<sequence>MPLVRINLSKNAPDEVARAVSDTVYEAMVNVANVPRNDKFQIISRHSSDELIYPAEGYLGITYTPAIVFIQITWNSGRTIEVKKAFYKAIADGIHAKTGVRKEDVWISLVDVAREDWSFGNGEMQYAPTA</sequence>
<protein>
    <submittedName>
        <fullName evidence="1">Tautomerase family protein</fullName>
    </submittedName>
</protein>
<dbReference type="RefSeq" id="WP_149671654.1">
    <property type="nucleotide sequence ID" value="NZ_VTUZ01000013.1"/>
</dbReference>
<evidence type="ECO:0000313" key="1">
    <source>
        <dbReference type="EMBL" id="KAA1009650.1"/>
    </source>
</evidence>
<evidence type="ECO:0000313" key="2">
    <source>
        <dbReference type="Proteomes" id="UP000325273"/>
    </source>
</evidence>
<dbReference type="SUPFAM" id="SSF55331">
    <property type="entry name" value="Tautomerase/MIF"/>
    <property type="match status" value="1"/>
</dbReference>